<reference evidence="4" key="1">
    <citation type="submission" date="2020-10" db="EMBL/GenBank/DDBJ databases">
        <authorList>
            <person name="Castelo-Branco R."/>
            <person name="Eusebio N."/>
            <person name="Adriana R."/>
            <person name="Vieira A."/>
            <person name="Brugerolle De Fraissinette N."/>
            <person name="Rezende De Castro R."/>
            <person name="Schneider M.P."/>
            <person name="Vasconcelos V."/>
            <person name="Leao P.N."/>
        </authorList>
    </citation>
    <scope>NUCLEOTIDE SEQUENCE</scope>
    <source>
        <strain evidence="4">LEGE 11479</strain>
    </source>
</reference>
<dbReference type="Proteomes" id="UP000615026">
    <property type="component" value="Unassembled WGS sequence"/>
</dbReference>
<organism evidence="4 5">
    <name type="scientific">Leptolyngbya cf. ectocarpi LEGE 11479</name>
    <dbReference type="NCBI Taxonomy" id="1828722"/>
    <lineage>
        <taxon>Bacteria</taxon>
        <taxon>Bacillati</taxon>
        <taxon>Cyanobacteriota</taxon>
        <taxon>Cyanophyceae</taxon>
        <taxon>Leptolyngbyales</taxon>
        <taxon>Leptolyngbyaceae</taxon>
        <taxon>Leptolyngbya group</taxon>
        <taxon>Leptolyngbya</taxon>
    </lineage>
</organism>
<dbReference type="SUPFAM" id="SSF55785">
    <property type="entry name" value="PYP-like sensor domain (PAS domain)"/>
    <property type="match status" value="3"/>
</dbReference>
<dbReference type="InterPro" id="IPR052155">
    <property type="entry name" value="Biofilm_reg_signaling"/>
</dbReference>
<evidence type="ECO:0000313" key="5">
    <source>
        <dbReference type="Proteomes" id="UP000615026"/>
    </source>
</evidence>
<dbReference type="SMART" id="SM00086">
    <property type="entry name" value="PAC"/>
    <property type="match status" value="2"/>
</dbReference>
<dbReference type="PROSITE" id="PS50112">
    <property type="entry name" value="PAS"/>
    <property type="match status" value="2"/>
</dbReference>
<evidence type="ECO:0000313" key="4">
    <source>
        <dbReference type="EMBL" id="MBE9069849.1"/>
    </source>
</evidence>
<evidence type="ECO:0000256" key="1">
    <source>
        <dbReference type="SAM" id="Coils"/>
    </source>
</evidence>
<sequence>MTLHLDIFSRQFEQAQQQLTQLLQQAAQDDAPQSLLTQALDELTNALEEAHVLSEELAEQYNQLQAAQMTLTTERQQYFELFDLAPDGYIITNVQGMIEKINQTAVTLLNRHQHSSVGKPLAVMVAQADIHKFYTLLNRLQQGETFQDFSLRLQPYQKSSLYASFTIAPMRDYQSQLVGFRWLFRDLSQQRRATIALEESETQYRAIVENQTELVCRFLADGRLTFVNQAFCQYFDCSSESVIGENFFNLIGETSQETILQQLAILDRLDRDHPVVTFDHRVALSDGQVRWQQWVHRALFDRSGDFFQFQSAGRDITDQKRAEEVLQQREAQLCLVTDVLPILVTYINAKQQVIHANRTHKHWLGKSRGDIVGHYLWDVLGPSAYQQVRVAVEAALSGERVAFEQAVTLSHRPSFQVSVTLVPDQPEPGHVNGFFALVERLDLAVQESGANRSHSP</sequence>
<dbReference type="AlphaFoldDB" id="A0A929FCC4"/>
<dbReference type="SMART" id="SM00091">
    <property type="entry name" value="PAS"/>
    <property type="match status" value="3"/>
</dbReference>
<dbReference type="Gene3D" id="3.30.450.20">
    <property type="entry name" value="PAS domain"/>
    <property type="match status" value="3"/>
</dbReference>
<dbReference type="InterPro" id="IPR001610">
    <property type="entry name" value="PAC"/>
</dbReference>
<feature type="coiled-coil region" evidence="1">
    <location>
        <begin position="5"/>
        <end position="67"/>
    </location>
</feature>
<dbReference type="PROSITE" id="PS50113">
    <property type="entry name" value="PAC"/>
    <property type="match status" value="2"/>
</dbReference>
<dbReference type="InterPro" id="IPR013656">
    <property type="entry name" value="PAS_4"/>
</dbReference>
<keyword evidence="5" id="KW-1185">Reference proteome</keyword>
<dbReference type="NCBIfam" id="TIGR00229">
    <property type="entry name" value="sensory_box"/>
    <property type="match status" value="1"/>
</dbReference>
<feature type="domain" description="PAC" evidence="3">
    <location>
        <begin position="276"/>
        <end position="328"/>
    </location>
</feature>
<proteinExistence type="predicted"/>
<comment type="caution">
    <text evidence="4">The sequence shown here is derived from an EMBL/GenBank/DDBJ whole genome shotgun (WGS) entry which is preliminary data.</text>
</comment>
<dbReference type="PANTHER" id="PTHR44757">
    <property type="entry name" value="DIGUANYLATE CYCLASE DGCP"/>
    <property type="match status" value="1"/>
</dbReference>
<protein>
    <submittedName>
        <fullName evidence="4">PAS domain-containing protein</fullName>
    </submittedName>
</protein>
<accession>A0A929FCC4</accession>
<feature type="domain" description="PAS" evidence="2">
    <location>
        <begin position="200"/>
        <end position="272"/>
    </location>
</feature>
<dbReference type="CDD" id="cd00130">
    <property type="entry name" value="PAS"/>
    <property type="match status" value="3"/>
</dbReference>
<feature type="domain" description="PAS" evidence="2">
    <location>
        <begin position="329"/>
        <end position="399"/>
    </location>
</feature>
<evidence type="ECO:0000259" key="2">
    <source>
        <dbReference type="PROSITE" id="PS50112"/>
    </source>
</evidence>
<gene>
    <name evidence="4" type="ORF">IQ260_24710</name>
</gene>
<dbReference type="RefSeq" id="WP_193995736.1">
    <property type="nucleotide sequence ID" value="NZ_JADEXP010000331.1"/>
</dbReference>
<dbReference type="EMBL" id="JADEXP010000331">
    <property type="protein sequence ID" value="MBE9069849.1"/>
    <property type="molecule type" value="Genomic_DNA"/>
</dbReference>
<name>A0A929FCC4_LEPEC</name>
<keyword evidence="1" id="KW-0175">Coiled coil</keyword>
<feature type="domain" description="PAC" evidence="3">
    <location>
        <begin position="147"/>
        <end position="199"/>
    </location>
</feature>
<dbReference type="InterPro" id="IPR035965">
    <property type="entry name" value="PAS-like_dom_sf"/>
</dbReference>
<dbReference type="InterPro" id="IPR000014">
    <property type="entry name" value="PAS"/>
</dbReference>
<dbReference type="InterPro" id="IPR000700">
    <property type="entry name" value="PAS-assoc_C"/>
</dbReference>
<dbReference type="PANTHER" id="PTHR44757:SF2">
    <property type="entry name" value="BIOFILM ARCHITECTURE MAINTENANCE PROTEIN MBAA"/>
    <property type="match status" value="1"/>
</dbReference>
<dbReference type="Pfam" id="PF08448">
    <property type="entry name" value="PAS_4"/>
    <property type="match status" value="3"/>
</dbReference>
<evidence type="ECO:0000259" key="3">
    <source>
        <dbReference type="PROSITE" id="PS50113"/>
    </source>
</evidence>